<keyword evidence="4" id="KW-1185">Reference proteome</keyword>
<reference evidence="3 4" key="1">
    <citation type="journal article" date="2021" name="Elife">
        <title>Chloroplast acquisition without the gene transfer in kleptoplastic sea slugs, Plakobranchus ocellatus.</title>
        <authorList>
            <person name="Maeda T."/>
            <person name="Takahashi S."/>
            <person name="Yoshida T."/>
            <person name="Shimamura S."/>
            <person name="Takaki Y."/>
            <person name="Nagai Y."/>
            <person name="Toyoda A."/>
            <person name="Suzuki Y."/>
            <person name="Arimoto A."/>
            <person name="Ishii H."/>
            <person name="Satoh N."/>
            <person name="Nishiyama T."/>
            <person name="Hasebe M."/>
            <person name="Maruyama T."/>
            <person name="Minagawa J."/>
            <person name="Obokata J."/>
            <person name="Shigenobu S."/>
        </authorList>
    </citation>
    <scope>NUCLEOTIDE SEQUENCE [LARGE SCALE GENOMIC DNA]</scope>
</reference>
<name>A0AAV4JXC3_9GAST</name>
<organism evidence="3 4">
    <name type="scientific">Elysia marginata</name>
    <dbReference type="NCBI Taxonomy" id="1093978"/>
    <lineage>
        <taxon>Eukaryota</taxon>
        <taxon>Metazoa</taxon>
        <taxon>Spiralia</taxon>
        <taxon>Lophotrochozoa</taxon>
        <taxon>Mollusca</taxon>
        <taxon>Gastropoda</taxon>
        <taxon>Heterobranchia</taxon>
        <taxon>Euthyneura</taxon>
        <taxon>Panpulmonata</taxon>
        <taxon>Sacoglossa</taxon>
        <taxon>Placobranchoidea</taxon>
        <taxon>Plakobranchidae</taxon>
        <taxon>Elysia</taxon>
    </lineage>
</organism>
<feature type="compositionally biased region" description="Basic and acidic residues" evidence="1">
    <location>
        <begin position="95"/>
        <end position="104"/>
    </location>
</feature>
<dbReference type="AlphaFoldDB" id="A0AAV4JXC3"/>
<evidence type="ECO:0000313" key="3">
    <source>
        <dbReference type="EMBL" id="GFS26724.1"/>
    </source>
</evidence>
<gene>
    <name evidence="3" type="ORF">ElyMa_005224300</name>
</gene>
<evidence type="ECO:0000313" key="4">
    <source>
        <dbReference type="Proteomes" id="UP000762676"/>
    </source>
</evidence>
<feature type="chain" id="PRO_5043954933" evidence="2">
    <location>
        <begin position="31"/>
        <end position="116"/>
    </location>
</feature>
<evidence type="ECO:0000256" key="2">
    <source>
        <dbReference type="SAM" id="SignalP"/>
    </source>
</evidence>
<comment type="caution">
    <text evidence="3">The sequence shown here is derived from an EMBL/GenBank/DDBJ whole genome shotgun (WGS) entry which is preliminary data.</text>
</comment>
<evidence type="ECO:0000256" key="1">
    <source>
        <dbReference type="SAM" id="MobiDB-lite"/>
    </source>
</evidence>
<keyword evidence="2" id="KW-0732">Signal</keyword>
<protein>
    <submittedName>
        <fullName evidence="3">Uncharacterized protein</fullName>
    </submittedName>
</protein>
<dbReference type="EMBL" id="BMAT01010429">
    <property type="protein sequence ID" value="GFS26724.1"/>
    <property type="molecule type" value="Genomic_DNA"/>
</dbReference>
<feature type="region of interest" description="Disordered" evidence="1">
    <location>
        <begin position="89"/>
        <end position="116"/>
    </location>
</feature>
<dbReference type="Proteomes" id="UP000762676">
    <property type="component" value="Unassembled WGS sequence"/>
</dbReference>
<proteinExistence type="predicted"/>
<accession>A0AAV4JXC3</accession>
<sequence length="116" mass="13049">MLYLSMFQMKSTTVLLVLHVLAVCSTTSLSIQRGRAPARGLFQRLPFYDEEPNSLGDILELDEYPGVISYGDRPWELLELLNAENKRGALTPTDANKDLSDAVRQKNALNRRPGKK</sequence>
<feature type="signal peptide" evidence="2">
    <location>
        <begin position="1"/>
        <end position="30"/>
    </location>
</feature>